<evidence type="ECO:0000313" key="9">
    <source>
        <dbReference type="Proteomes" id="UP000034805"/>
    </source>
</evidence>
<dbReference type="GO" id="GO:0005886">
    <property type="term" value="C:plasma membrane"/>
    <property type="evidence" value="ECO:0007669"/>
    <property type="project" value="UniProtKB-SubCell"/>
</dbReference>
<feature type="region of interest" description="Disordered" evidence="7">
    <location>
        <begin position="861"/>
        <end position="890"/>
    </location>
</feature>
<dbReference type="Pfam" id="PF09422">
    <property type="entry name" value="AMER"/>
    <property type="match status" value="1"/>
</dbReference>
<accession>A0A0P7V234</accession>
<feature type="region of interest" description="Disordered" evidence="7">
    <location>
        <begin position="1"/>
        <end position="58"/>
    </location>
</feature>
<dbReference type="InterPro" id="IPR019003">
    <property type="entry name" value="AMER"/>
</dbReference>
<feature type="compositionally biased region" description="Basic and acidic residues" evidence="7">
    <location>
        <begin position="311"/>
        <end position="320"/>
    </location>
</feature>
<evidence type="ECO:0000256" key="2">
    <source>
        <dbReference type="ARBA" id="ARBA00007750"/>
    </source>
</evidence>
<feature type="region of interest" description="Disordered" evidence="7">
    <location>
        <begin position="311"/>
        <end position="365"/>
    </location>
</feature>
<dbReference type="EMBL" id="JARO02004485">
    <property type="protein sequence ID" value="KPP68439.1"/>
    <property type="molecule type" value="Genomic_DNA"/>
</dbReference>
<protein>
    <recommendedName>
        <fullName evidence="10">APC membrane recruitment protein 3-like</fullName>
    </recommendedName>
</protein>
<feature type="compositionally biased region" description="Polar residues" evidence="7">
    <location>
        <begin position="1"/>
        <end position="13"/>
    </location>
</feature>
<evidence type="ECO:0008006" key="10">
    <source>
        <dbReference type="Google" id="ProtNLM"/>
    </source>
</evidence>
<gene>
    <name evidence="8" type="ORF">Z043_112885</name>
</gene>
<dbReference type="PANTHER" id="PTHR22237">
    <property type="entry name" value="APC MEMBRANE RECRUITMENT PROTEIN 2-RELATED"/>
    <property type="match status" value="1"/>
</dbReference>
<feature type="compositionally biased region" description="Basic residues" evidence="7">
    <location>
        <begin position="765"/>
        <end position="782"/>
    </location>
</feature>
<evidence type="ECO:0000256" key="6">
    <source>
        <dbReference type="ARBA" id="ARBA00023136"/>
    </source>
</evidence>
<feature type="compositionally biased region" description="Basic residues" evidence="7">
    <location>
        <begin position="869"/>
        <end position="882"/>
    </location>
</feature>
<dbReference type="GO" id="GO:0016055">
    <property type="term" value="P:Wnt signaling pathway"/>
    <property type="evidence" value="ECO:0007669"/>
    <property type="project" value="UniProtKB-KW"/>
</dbReference>
<comment type="caution">
    <text evidence="8">The sequence shown here is derived from an EMBL/GenBank/DDBJ whole genome shotgun (WGS) entry which is preliminary data.</text>
</comment>
<feature type="region of interest" description="Disordered" evidence="7">
    <location>
        <begin position="762"/>
        <end position="815"/>
    </location>
</feature>
<feature type="compositionally biased region" description="Polar residues" evidence="7">
    <location>
        <begin position="22"/>
        <end position="33"/>
    </location>
</feature>
<feature type="compositionally biased region" description="Basic and acidic residues" evidence="7">
    <location>
        <begin position="783"/>
        <end position="796"/>
    </location>
</feature>
<feature type="compositionally biased region" description="Basic and acidic residues" evidence="7">
    <location>
        <begin position="341"/>
        <end position="364"/>
    </location>
</feature>
<evidence type="ECO:0000313" key="8">
    <source>
        <dbReference type="EMBL" id="KPP68439.1"/>
    </source>
</evidence>
<sequence>MDLPTSSSRSSVQVPGDASKYDSGTCSPTSYSDSGGPRGDPRVQTPVSTPSPVLTVSPSMGWLRHGAVRKSKTHDCVVGMGTRAGHRGSGTRLVSSTSFSELHSSQDGLLRENHSTSGGSREIIDYRNLTPQLPFVPSIAKSVPKKKISVRKPRKAIKELLGKRTHKQEKAASPQAVVLARGGHLLLPQELPLLSPSAALENSDALSDSSFELCTSICEDVASLKSFGSHTGCGEIFADEEHPNSMLIPMEPIQRKDSEKDSTESRKASPVVGCFQGGVEQMASPAHSEILDLLGLWGSLNRTVLLKPSTRTEAKMEKNTKVSTPTPAEPPGQQCIASPEKTLKPVEHKTADPEEATPKSDKQEIISTSDEGYYDYISPALEESGKGSLTPCLSNRFPRDSYSGDALYELFYDPNECGMSPIIDEDVKLSESLRGLASDLPLSMYSFHDGAEENLAPPLALDFISQELLQSSWKGKECLLKLCDTEISLAMGIVNWLKQKTQSTDSAGSVCGNVHGEKRCTPHLGELLSTEDLDMADRQPTMEHSDPENLASKNRVVSLHDDIVATNVQSKSIKEETILPSPECVSHMESQIKTPTNGFWFRIFNKDSPLTPNRELKSPLLRSPGSTTSTVFLLAINRESLCESCKKLLKQGSKELYLCTSCVSFIEYIKTSDILSPSDFPRIGSVGTPRSLPRGFLESPISPCRTESDASLMHLLEQCISQMSSVSLNGSNSVGGQDKDSPITPLAESLWDNLKRNVNLEKGKEQHHKYLKSKHKVKSSKTTKRESSHGTNRQDEGTASLPPRESENLGTSDDLDLVTASSLDELIPEMYDSSCSDLPRPTYLPLSNLAYSEFASKLSEMDSWGRAKGQPRKRTRRHKKTAVNRDGPCGYVMPDEKKVECKRRMKK</sequence>
<dbReference type="GO" id="GO:0060828">
    <property type="term" value="P:regulation of canonical Wnt signaling pathway"/>
    <property type="evidence" value="ECO:0007669"/>
    <property type="project" value="TreeGrafter"/>
</dbReference>
<evidence type="ECO:0000256" key="1">
    <source>
        <dbReference type="ARBA" id="ARBA00004202"/>
    </source>
</evidence>
<evidence type="ECO:0000256" key="4">
    <source>
        <dbReference type="ARBA" id="ARBA00022687"/>
    </source>
</evidence>
<dbReference type="STRING" id="113540.ENSSFOP00015013029"/>
<comment type="similarity">
    <text evidence="2">Belongs to the Amer family.</text>
</comment>
<evidence type="ECO:0000256" key="7">
    <source>
        <dbReference type="SAM" id="MobiDB-lite"/>
    </source>
</evidence>
<reference evidence="8 9" key="1">
    <citation type="submission" date="2015-08" db="EMBL/GenBank/DDBJ databases">
        <title>The genome of the Asian arowana (Scleropages formosus).</title>
        <authorList>
            <person name="Tan M.H."/>
            <person name="Gan H.M."/>
            <person name="Croft L.J."/>
            <person name="Austin C.M."/>
        </authorList>
    </citation>
    <scope>NUCLEOTIDE SEQUENCE [LARGE SCALE GENOMIC DNA]</scope>
    <source>
        <strain evidence="8">Aro1</strain>
    </source>
</reference>
<comment type="subcellular location">
    <subcellularLocation>
        <location evidence="1">Cell membrane</location>
        <topology evidence="1">Peripheral membrane protein</topology>
    </subcellularLocation>
</comment>
<evidence type="ECO:0000256" key="3">
    <source>
        <dbReference type="ARBA" id="ARBA00022475"/>
    </source>
</evidence>
<dbReference type="GO" id="GO:0005546">
    <property type="term" value="F:phosphatidylinositol-4,5-bisphosphate binding"/>
    <property type="evidence" value="ECO:0007669"/>
    <property type="project" value="TreeGrafter"/>
</dbReference>
<feature type="compositionally biased region" description="Low complexity" evidence="7">
    <location>
        <begin position="43"/>
        <end position="58"/>
    </location>
</feature>
<keyword evidence="3" id="KW-1003">Cell membrane</keyword>
<proteinExistence type="inferred from homology"/>
<dbReference type="Proteomes" id="UP000034805">
    <property type="component" value="Unassembled WGS sequence"/>
</dbReference>
<evidence type="ECO:0000256" key="5">
    <source>
        <dbReference type="ARBA" id="ARBA00023121"/>
    </source>
</evidence>
<name>A0A0P7V234_SCLFO</name>
<keyword evidence="4" id="KW-0879">Wnt signaling pathway</keyword>
<dbReference type="GO" id="GO:0008013">
    <property type="term" value="F:beta-catenin binding"/>
    <property type="evidence" value="ECO:0007669"/>
    <property type="project" value="TreeGrafter"/>
</dbReference>
<dbReference type="AlphaFoldDB" id="A0A0P7V234"/>
<dbReference type="PANTHER" id="PTHR22237:SF2">
    <property type="entry name" value="APC MEMBRANE RECRUITMENT PROTEIN 3"/>
    <property type="match status" value="1"/>
</dbReference>
<organism evidence="8 9">
    <name type="scientific">Scleropages formosus</name>
    <name type="common">Asian bonytongue</name>
    <name type="synonym">Osteoglossum formosum</name>
    <dbReference type="NCBI Taxonomy" id="113540"/>
    <lineage>
        <taxon>Eukaryota</taxon>
        <taxon>Metazoa</taxon>
        <taxon>Chordata</taxon>
        <taxon>Craniata</taxon>
        <taxon>Vertebrata</taxon>
        <taxon>Euteleostomi</taxon>
        <taxon>Actinopterygii</taxon>
        <taxon>Neopterygii</taxon>
        <taxon>Teleostei</taxon>
        <taxon>Osteoglossocephala</taxon>
        <taxon>Osteoglossomorpha</taxon>
        <taxon>Osteoglossiformes</taxon>
        <taxon>Osteoglossidae</taxon>
        <taxon>Scleropages</taxon>
    </lineage>
</organism>
<keyword evidence="6" id="KW-0472">Membrane</keyword>
<keyword evidence="5" id="KW-0446">Lipid-binding</keyword>